<gene>
    <name evidence="2" type="ORF">KIPB_000348</name>
</gene>
<accession>A0A9K3CME3</accession>
<sequence>MPRQAERRERPERSRLSRASEADVTGSSDDYSYTDETDETRTHDASDRDIVRTMPGPQLSFSAFAANLKSNPSCTFSPASLPSGINLHLWMGAKQNPHAIVTHESQWGPALPGAVRVFPEPGVFATPEDCARLFAPEEAHMATRASRRFNAHGLVEDVFKLVLSYVDAKEETPLSIGPFDLPPSALDFIGTASPLGLAPPPYDPEAPSAMWVQSQCAQLARNVQALQKAVAVMAPRHPAAKPSSAVRMLDVLESVPFAVYSAVEAGVLIAVPPLTPPRGVDVMALALDTVTGAIESGLSAAGAFSGPTLDATQFGNEATGS</sequence>
<feature type="compositionally biased region" description="Basic and acidic residues" evidence="1">
    <location>
        <begin position="39"/>
        <end position="50"/>
    </location>
</feature>
<protein>
    <submittedName>
        <fullName evidence="2">Uncharacterized protein</fullName>
    </submittedName>
</protein>
<feature type="region of interest" description="Disordered" evidence="1">
    <location>
        <begin position="1"/>
        <end position="50"/>
    </location>
</feature>
<evidence type="ECO:0000313" key="2">
    <source>
        <dbReference type="EMBL" id="GIQ79674.1"/>
    </source>
</evidence>
<organism evidence="2 3">
    <name type="scientific">Kipferlia bialata</name>
    <dbReference type="NCBI Taxonomy" id="797122"/>
    <lineage>
        <taxon>Eukaryota</taxon>
        <taxon>Metamonada</taxon>
        <taxon>Carpediemonas-like organisms</taxon>
        <taxon>Kipferlia</taxon>
    </lineage>
</organism>
<reference evidence="2 3" key="1">
    <citation type="journal article" date="2018" name="PLoS ONE">
        <title>The draft genome of Kipferlia bialata reveals reductive genome evolution in fornicate parasites.</title>
        <authorList>
            <person name="Tanifuji G."/>
            <person name="Takabayashi S."/>
            <person name="Kume K."/>
            <person name="Takagi M."/>
            <person name="Nakayama T."/>
            <person name="Kamikawa R."/>
            <person name="Inagaki Y."/>
            <person name="Hashimoto T."/>
        </authorList>
    </citation>
    <scope>NUCLEOTIDE SEQUENCE [LARGE SCALE GENOMIC DNA]</scope>
    <source>
        <strain evidence="2">NY0173</strain>
    </source>
</reference>
<evidence type="ECO:0000256" key="1">
    <source>
        <dbReference type="SAM" id="MobiDB-lite"/>
    </source>
</evidence>
<keyword evidence="3" id="KW-1185">Reference proteome</keyword>
<dbReference type="AlphaFoldDB" id="A0A9K3CME3"/>
<proteinExistence type="predicted"/>
<evidence type="ECO:0000313" key="3">
    <source>
        <dbReference type="Proteomes" id="UP000265618"/>
    </source>
</evidence>
<name>A0A9K3CME3_9EUKA</name>
<feature type="non-terminal residue" evidence="2">
    <location>
        <position position="321"/>
    </location>
</feature>
<dbReference type="Proteomes" id="UP000265618">
    <property type="component" value="Unassembled WGS sequence"/>
</dbReference>
<feature type="compositionally biased region" description="Basic and acidic residues" evidence="1">
    <location>
        <begin position="1"/>
        <end position="21"/>
    </location>
</feature>
<comment type="caution">
    <text evidence="2">The sequence shown here is derived from an EMBL/GenBank/DDBJ whole genome shotgun (WGS) entry which is preliminary data.</text>
</comment>
<dbReference type="EMBL" id="BDIP01000040">
    <property type="protein sequence ID" value="GIQ79674.1"/>
    <property type="molecule type" value="Genomic_DNA"/>
</dbReference>